<evidence type="ECO:0000313" key="2">
    <source>
        <dbReference type="EMBL" id="MCK9796245.1"/>
    </source>
</evidence>
<organism evidence="2 3">
    <name type="scientific">Pseudomonas morbosilactucae</name>
    <dbReference type="NCBI Taxonomy" id="2938197"/>
    <lineage>
        <taxon>Bacteria</taxon>
        <taxon>Pseudomonadati</taxon>
        <taxon>Pseudomonadota</taxon>
        <taxon>Gammaproteobacteria</taxon>
        <taxon>Pseudomonadales</taxon>
        <taxon>Pseudomonadaceae</taxon>
        <taxon>Pseudomonas</taxon>
    </lineage>
</organism>
<keyword evidence="1" id="KW-0472">Membrane</keyword>
<dbReference type="Proteomes" id="UP001155059">
    <property type="component" value="Unassembled WGS sequence"/>
</dbReference>
<name>A0A9X1YPJ7_9PSED</name>
<feature type="transmembrane region" description="Helical" evidence="1">
    <location>
        <begin position="77"/>
        <end position="96"/>
    </location>
</feature>
<sequence length="97" mass="10346">MDNQLDAQRVIIAFLIIVASLGGIAFVGCLASPPGFFPGLRVALAIIALGLTCLLCYPLVIAYWLVSGRPTSVRKLLIIHTVALGVFAAWYGVIVFD</sequence>
<keyword evidence="1" id="KW-1133">Transmembrane helix</keyword>
<protein>
    <submittedName>
        <fullName evidence="2">Uncharacterized protein</fullName>
    </submittedName>
</protein>
<dbReference type="AlphaFoldDB" id="A0A9X1YPJ7"/>
<feature type="transmembrane region" description="Helical" evidence="1">
    <location>
        <begin position="42"/>
        <end position="65"/>
    </location>
</feature>
<proteinExistence type="predicted"/>
<accession>A0A9X1YPJ7</accession>
<evidence type="ECO:0000313" key="3">
    <source>
        <dbReference type="Proteomes" id="UP001155059"/>
    </source>
</evidence>
<feature type="transmembrane region" description="Helical" evidence="1">
    <location>
        <begin position="12"/>
        <end position="36"/>
    </location>
</feature>
<reference evidence="2 3" key="2">
    <citation type="journal article" date="2023" name="Plant Pathol.">
        <title>Dismantling and reorganizing Pseudomonas marginalis sensu#lato.</title>
        <authorList>
            <person name="Sawada H."/>
            <person name="Fujikawa T."/>
            <person name="Satou M."/>
        </authorList>
    </citation>
    <scope>NUCLEOTIDE SEQUENCE [LARGE SCALE GENOMIC DNA]</scope>
    <source>
        <strain evidence="2 3">MAFF 302030</strain>
    </source>
</reference>
<comment type="caution">
    <text evidence="2">The sequence shown here is derived from an EMBL/GenBank/DDBJ whole genome shotgun (WGS) entry which is preliminary data.</text>
</comment>
<dbReference type="EMBL" id="JALQCW010000002">
    <property type="protein sequence ID" value="MCK9796245.1"/>
    <property type="molecule type" value="Genomic_DNA"/>
</dbReference>
<dbReference type="RefSeq" id="WP_268264127.1">
    <property type="nucleotide sequence ID" value="NZ_JALQCW010000002.1"/>
</dbReference>
<reference evidence="2 3" key="1">
    <citation type="journal article" date="2022" name="Int. J. Syst. Evol. Microbiol.">
        <title>Pseudomonas aegrilactucae sp. nov. and Pseudomonas morbosilactucae sp. nov., pathogens causing bacterial rot of lettuce in Japan.</title>
        <authorList>
            <person name="Sawada H."/>
            <person name="Fujikawa T."/>
            <person name="Satou M."/>
        </authorList>
    </citation>
    <scope>NUCLEOTIDE SEQUENCE [LARGE SCALE GENOMIC DNA]</scope>
    <source>
        <strain evidence="2 3">MAFF 302030</strain>
    </source>
</reference>
<evidence type="ECO:0000256" key="1">
    <source>
        <dbReference type="SAM" id="Phobius"/>
    </source>
</evidence>
<gene>
    <name evidence="2" type="ORF">M1B34_00400</name>
</gene>
<keyword evidence="1" id="KW-0812">Transmembrane</keyword>